<evidence type="ECO:0000259" key="2">
    <source>
        <dbReference type="PROSITE" id="PS51898"/>
    </source>
</evidence>
<proteinExistence type="predicted"/>
<feature type="domain" description="Tyr recombinase" evidence="2">
    <location>
        <begin position="182"/>
        <end position="368"/>
    </location>
</feature>
<reference evidence="4" key="1">
    <citation type="journal article" date="2017" name="Proc. Natl. Acad. Sci. U.S.A.">
        <title>Simulation of Deepwater Horizon oil plume reveals substrate specialization within a complex community of hydrocarbon-degraders.</title>
        <authorList>
            <person name="Hu P."/>
            <person name="Dubinsky E.A."/>
            <person name="Probst A.J."/>
            <person name="Wang J."/>
            <person name="Sieber C.M.K."/>
            <person name="Tom L.M."/>
            <person name="Gardinali P."/>
            <person name="Banfield J.F."/>
            <person name="Atlas R.M."/>
            <person name="Andersen G.L."/>
        </authorList>
    </citation>
    <scope>NUCLEOTIDE SEQUENCE [LARGE SCALE GENOMIC DNA]</scope>
</reference>
<dbReference type="GO" id="GO:0015074">
    <property type="term" value="P:DNA integration"/>
    <property type="evidence" value="ECO:0007669"/>
    <property type="project" value="InterPro"/>
</dbReference>
<dbReference type="GO" id="GO:0006310">
    <property type="term" value="P:DNA recombination"/>
    <property type="evidence" value="ECO:0007669"/>
    <property type="project" value="UniProtKB-KW"/>
</dbReference>
<gene>
    <name evidence="3" type="ORF">A9Q84_07795</name>
</gene>
<dbReference type="AlphaFoldDB" id="A0A1Y5F9S0"/>
<dbReference type="InterPro" id="IPR011010">
    <property type="entry name" value="DNA_brk_join_enz"/>
</dbReference>
<dbReference type="CDD" id="cd00397">
    <property type="entry name" value="DNA_BRE_C"/>
    <property type="match status" value="1"/>
</dbReference>
<dbReference type="PROSITE" id="PS51898">
    <property type="entry name" value="TYR_RECOMBINASE"/>
    <property type="match status" value="1"/>
</dbReference>
<evidence type="ECO:0000256" key="1">
    <source>
        <dbReference type="ARBA" id="ARBA00023172"/>
    </source>
</evidence>
<dbReference type="Pfam" id="PF00589">
    <property type="entry name" value="Phage_integrase"/>
    <property type="match status" value="1"/>
</dbReference>
<dbReference type="EMBL" id="MAAO01000006">
    <property type="protein sequence ID" value="OUR96251.1"/>
    <property type="molecule type" value="Genomic_DNA"/>
</dbReference>
<dbReference type="GO" id="GO:0003677">
    <property type="term" value="F:DNA binding"/>
    <property type="evidence" value="ECO:0007669"/>
    <property type="project" value="InterPro"/>
</dbReference>
<dbReference type="Gene3D" id="1.10.443.10">
    <property type="entry name" value="Intergrase catalytic core"/>
    <property type="match status" value="1"/>
</dbReference>
<keyword evidence="1" id="KW-0233">DNA recombination</keyword>
<name>A0A1Y5F9S0_9BACT</name>
<evidence type="ECO:0000313" key="4">
    <source>
        <dbReference type="Proteomes" id="UP000196531"/>
    </source>
</evidence>
<sequence length="373" mass="43587">MSYFIRQRVTVRRPTGSRKSFKLILDRTDIEGKRTQPTIDSPELTRINHGLNSDEFDYNHALYLVDKLKKKMQIKYKIANNEQGEVSNVNMRMFKKFWQERYEHKDNLKTTTKITARHKFIRVLRLLGSESLLTVDIETAKKLIDKDTSTPNAYNGVIKDFNQLMKHLNRDYTLSKKRVRKREPVAINEEQLTLLLSTLKTQFDRDAVTVMYYSGIRTGELFALNEECYRGETRLFISEQMMRDFSYDDPKNGKRRTTIVYPKGLEALDRWVYNYSLSLKQENREALSKRVVEASLKAFQGRLKATISGTNRKNISNHIMRHSFAKMCLNKGLSISDIAMLIGDSVDVAQENYIGWILENDALQRIEDKLNMV</sequence>
<dbReference type="InterPro" id="IPR013762">
    <property type="entry name" value="Integrase-like_cat_sf"/>
</dbReference>
<dbReference type="SUPFAM" id="SSF56349">
    <property type="entry name" value="DNA breaking-rejoining enzymes"/>
    <property type="match status" value="1"/>
</dbReference>
<organism evidence="3 4">
    <name type="scientific">Halobacteriovorax marinus</name>
    <dbReference type="NCBI Taxonomy" id="97084"/>
    <lineage>
        <taxon>Bacteria</taxon>
        <taxon>Pseudomonadati</taxon>
        <taxon>Bdellovibrionota</taxon>
        <taxon>Bacteriovoracia</taxon>
        <taxon>Bacteriovoracales</taxon>
        <taxon>Halobacteriovoraceae</taxon>
        <taxon>Halobacteriovorax</taxon>
    </lineage>
</organism>
<dbReference type="Proteomes" id="UP000196531">
    <property type="component" value="Unassembled WGS sequence"/>
</dbReference>
<evidence type="ECO:0000313" key="3">
    <source>
        <dbReference type="EMBL" id="OUR96251.1"/>
    </source>
</evidence>
<comment type="caution">
    <text evidence="3">The sequence shown here is derived from an EMBL/GenBank/DDBJ whole genome shotgun (WGS) entry which is preliminary data.</text>
</comment>
<accession>A0A1Y5F9S0</accession>
<dbReference type="InterPro" id="IPR002104">
    <property type="entry name" value="Integrase_catalytic"/>
</dbReference>
<protein>
    <recommendedName>
        <fullName evidence="2">Tyr recombinase domain-containing protein</fullName>
    </recommendedName>
</protein>